<organism evidence="2 3">
    <name type="scientific">Mycobacterium ulcerans str. Harvey</name>
    <dbReference type="NCBI Taxonomy" id="1299332"/>
    <lineage>
        <taxon>Bacteria</taxon>
        <taxon>Bacillati</taxon>
        <taxon>Actinomycetota</taxon>
        <taxon>Actinomycetes</taxon>
        <taxon>Mycobacteriales</taxon>
        <taxon>Mycobacteriaceae</taxon>
        <taxon>Mycobacterium</taxon>
        <taxon>Mycobacterium ulcerans group</taxon>
    </lineage>
</organism>
<sequence length="71" mass="7303">MTVANSQAAQAGSVDLSAASAALWLAATAVLALLAIYFVGIDQGAVSLVGGDTHVHEFFHDARHLLGFPCH</sequence>
<dbReference type="InterPro" id="IPR012667">
    <property type="entry name" value="CbtB_put"/>
</dbReference>
<evidence type="ECO:0000256" key="1">
    <source>
        <dbReference type="SAM" id="Phobius"/>
    </source>
</evidence>
<dbReference type="Proteomes" id="UP000020681">
    <property type="component" value="Unassembled WGS sequence"/>
</dbReference>
<proteinExistence type="predicted"/>
<keyword evidence="1" id="KW-0812">Transmembrane</keyword>
<evidence type="ECO:0000313" key="3">
    <source>
        <dbReference type="Proteomes" id="UP000020681"/>
    </source>
</evidence>
<accession>A0ABN0QY39</accession>
<gene>
    <name evidence="2" type="ORF">I551_3823</name>
</gene>
<name>A0ABN0QY39_MYCUL</name>
<comment type="caution">
    <text evidence="2">The sequence shown here is derived from an EMBL/GenBank/DDBJ whole genome shotgun (WGS) entry which is preliminary data.</text>
</comment>
<protein>
    <recommendedName>
        <fullName evidence="4">Cobalt transporter</fullName>
    </recommendedName>
</protein>
<reference evidence="2 3" key="1">
    <citation type="submission" date="2014-01" db="EMBL/GenBank/DDBJ databases">
        <authorList>
            <person name="Dobos K."/>
            <person name="Lenaerts A."/>
            <person name="Ordway D."/>
            <person name="DeGroote M.A."/>
            <person name="Parker T."/>
            <person name="Sizemore C."/>
            <person name="Tallon L.J."/>
            <person name="Sadzewicz L.K."/>
            <person name="Sengamalay N."/>
            <person name="Fraser C.M."/>
            <person name="Hine E."/>
            <person name="Shefchek K.A."/>
            <person name="Das S.P."/>
            <person name="Tettelin H."/>
        </authorList>
    </citation>
    <scope>NUCLEOTIDE SEQUENCE [LARGE SCALE GENOMIC DNA]</scope>
    <source>
        <strain evidence="2 3">Harvey</strain>
    </source>
</reference>
<evidence type="ECO:0000313" key="2">
    <source>
        <dbReference type="EMBL" id="EUA89694.1"/>
    </source>
</evidence>
<keyword evidence="1" id="KW-0472">Membrane</keyword>
<dbReference type="Pfam" id="PF09489">
    <property type="entry name" value="CbtB"/>
    <property type="match status" value="1"/>
</dbReference>
<dbReference type="EMBL" id="JAOL01000118">
    <property type="protein sequence ID" value="EUA89694.1"/>
    <property type="molecule type" value="Genomic_DNA"/>
</dbReference>
<evidence type="ECO:0008006" key="4">
    <source>
        <dbReference type="Google" id="ProtNLM"/>
    </source>
</evidence>
<keyword evidence="1" id="KW-1133">Transmembrane helix</keyword>
<feature type="transmembrane region" description="Helical" evidence="1">
    <location>
        <begin position="21"/>
        <end position="39"/>
    </location>
</feature>
<keyword evidence="3" id="KW-1185">Reference proteome</keyword>